<comment type="activity regulation">
    <text evidence="12">Na(+) is not transported, but it plays an essential structural role and its presence is essential for fluoride channel function.</text>
</comment>
<keyword evidence="5 12" id="KW-1133">Transmembrane helix</keyword>
<keyword evidence="12" id="KW-0813">Transport</keyword>
<feature type="binding site" evidence="12">
    <location>
        <position position="84"/>
    </location>
    <ligand>
        <name>Na(+)</name>
        <dbReference type="ChEBI" id="CHEBI:29101"/>
        <note>structural</note>
    </ligand>
</feature>
<keyword evidence="12" id="KW-0479">Metal-binding</keyword>
<evidence type="ECO:0000256" key="4">
    <source>
        <dbReference type="ARBA" id="ARBA00022692"/>
    </source>
</evidence>
<gene>
    <name evidence="12" type="primary">fluC</name>
    <name evidence="12" type="synonym">crcB</name>
    <name evidence="13" type="ORF">HH1059_09210</name>
</gene>
<keyword evidence="7 12" id="KW-0406">Ion transport</keyword>
<protein>
    <recommendedName>
        <fullName evidence="12">Fluoride-specific ion channel FluC</fullName>
    </recommendedName>
</protein>
<name>A0A110B577_HALHR</name>
<organism evidence="13 14">
    <name type="scientific">Halorhodospira halochloris</name>
    <name type="common">Ectothiorhodospira halochloris</name>
    <dbReference type="NCBI Taxonomy" id="1052"/>
    <lineage>
        <taxon>Bacteria</taxon>
        <taxon>Pseudomonadati</taxon>
        <taxon>Pseudomonadota</taxon>
        <taxon>Gammaproteobacteria</taxon>
        <taxon>Chromatiales</taxon>
        <taxon>Ectothiorhodospiraceae</taxon>
        <taxon>Halorhodospira</taxon>
    </lineage>
</organism>
<feature type="transmembrane region" description="Helical" evidence="12">
    <location>
        <begin position="37"/>
        <end position="59"/>
    </location>
</feature>
<dbReference type="GO" id="GO:0140114">
    <property type="term" value="P:cellular detoxification of fluoride"/>
    <property type="evidence" value="ECO:0007669"/>
    <property type="project" value="UniProtKB-UniRule"/>
</dbReference>
<dbReference type="RefSeq" id="WP_231902024.1">
    <property type="nucleotide sequence ID" value="NZ_AP017372.2"/>
</dbReference>
<dbReference type="GO" id="GO:0005886">
    <property type="term" value="C:plasma membrane"/>
    <property type="evidence" value="ECO:0007669"/>
    <property type="project" value="UniProtKB-SubCell"/>
</dbReference>
<dbReference type="AlphaFoldDB" id="A0A110B577"/>
<dbReference type="Proteomes" id="UP000218890">
    <property type="component" value="Chromosome"/>
</dbReference>
<dbReference type="HAMAP" id="MF_00454">
    <property type="entry name" value="FluC"/>
    <property type="match status" value="1"/>
</dbReference>
<evidence type="ECO:0000256" key="9">
    <source>
        <dbReference type="ARBA" id="ARBA00023303"/>
    </source>
</evidence>
<dbReference type="KEGG" id="hhk:HH1059_09210"/>
<evidence type="ECO:0000256" key="12">
    <source>
        <dbReference type="HAMAP-Rule" id="MF_00454"/>
    </source>
</evidence>
<accession>A0A110B577</accession>
<evidence type="ECO:0000256" key="5">
    <source>
        <dbReference type="ARBA" id="ARBA00022989"/>
    </source>
</evidence>
<feature type="transmembrane region" description="Helical" evidence="12">
    <location>
        <begin position="71"/>
        <end position="91"/>
    </location>
</feature>
<feature type="binding site" evidence="12">
    <location>
        <position position="81"/>
    </location>
    <ligand>
        <name>Na(+)</name>
        <dbReference type="ChEBI" id="CHEBI:29101"/>
        <note>structural</note>
    </ligand>
</feature>
<dbReference type="InterPro" id="IPR003691">
    <property type="entry name" value="FluC"/>
</dbReference>
<evidence type="ECO:0000256" key="1">
    <source>
        <dbReference type="ARBA" id="ARBA00004651"/>
    </source>
</evidence>
<evidence type="ECO:0000313" key="14">
    <source>
        <dbReference type="Proteomes" id="UP000218890"/>
    </source>
</evidence>
<keyword evidence="9 12" id="KW-0407">Ion channel</keyword>
<sequence>MLIGWTELAAVALGSAAGGMARYWITALVSRVCTSAFPWGTLVVNVSGAALAGLILGLLTIKTPIIASQTAVALLLIGFCGSYTTVSSFALQSFVLFRDGRSMAAIGNIIGSFVLSLLAAYLAIYIIAARSELGPWQIAGGLW</sequence>
<evidence type="ECO:0000256" key="11">
    <source>
        <dbReference type="ARBA" id="ARBA00035585"/>
    </source>
</evidence>
<evidence type="ECO:0000256" key="3">
    <source>
        <dbReference type="ARBA" id="ARBA00022519"/>
    </source>
</evidence>
<keyword evidence="8 12" id="KW-0472">Membrane</keyword>
<evidence type="ECO:0000256" key="2">
    <source>
        <dbReference type="ARBA" id="ARBA00022475"/>
    </source>
</evidence>
<dbReference type="EMBL" id="AP017372">
    <property type="protein sequence ID" value="BAU57613.1"/>
    <property type="molecule type" value="Genomic_DNA"/>
</dbReference>
<keyword evidence="6 12" id="KW-0915">Sodium</keyword>
<keyword evidence="2 12" id="KW-1003">Cell membrane</keyword>
<comment type="subcellular location">
    <subcellularLocation>
        <location evidence="1 12">Cell membrane</location>
        <topology evidence="1 12">Multi-pass membrane protein</topology>
    </subcellularLocation>
</comment>
<comment type="similarity">
    <text evidence="10 12">Belongs to the fluoride channel Fluc/FEX (TC 1.A.43) family.</text>
</comment>
<feature type="transmembrane region" description="Helical" evidence="12">
    <location>
        <begin position="103"/>
        <end position="128"/>
    </location>
</feature>
<proteinExistence type="inferred from homology"/>
<evidence type="ECO:0000256" key="6">
    <source>
        <dbReference type="ARBA" id="ARBA00023053"/>
    </source>
</evidence>
<dbReference type="PANTHER" id="PTHR28259:SF1">
    <property type="entry name" value="FLUORIDE EXPORT PROTEIN 1-RELATED"/>
    <property type="match status" value="1"/>
</dbReference>
<evidence type="ECO:0000256" key="10">
    <source>
        <dbReference type="ARBA" id="ARBA00035120"/>
    </source>
</evidence>
<dbReference type="GO" id="GO:0062054">
    <property type="term" value="F:fluoride channel activity"/>
    <property type="evidence" value="ECO:0007669"/>
    <property type="project" value="UniProtKB-UniRule"/>
</dbReference>
<comment type="catalytic activity">
    <reaction evidence="11">
        <text>fluoride(in) = fluoride(out)</text>
        <dbReference type="Rhea" id="RHEA:76159"/>
        <dbReference type="ChEBI" id="CHEBI:17051"/>
    </reaction>
    <physiologicalReaction direction="left-to-right" evidence="11">
        <dbReference type="Rhea" id="RHEA:76160"/>
    </physiologicalReaction>
</comment>
<comment type="function">
    <text evidence="12">Fluoride-specific ion channel. Important for reducing fluoride concentration in the cell, thus reducing its toxicity.</text>
</comment>
<dbReference type="Pfam" id="PF02537">
    <property type="entry name" value="CRCB"/>
    <property type="match status" value="1"/>
</dbReference>
<keyword evidence="3" id="KW-0997">Cell inner membrane</keyword>
<dbReference type="PANTHER" id="PTHR28259">
    <property type="entry name" value="FLUORIDE EXPORT PROTEIN 1-RELATED"/>
    <property type="match status" value="1"/>
</dbReference>
<dbReference type="GO" id="GO:0046872">
    <property type="term" value="F:metal ion binding"/>
    <property type="evidence" value="ECO:0007669"/>
    <property type="project" value="UniProtKB-KW"/>
</dbReference>
<evidence type="ECO:0000256" key="7">
    <source>
        <dbReference type="ARBA" id="ARBA00023065"/>
    </source>
</evidence>
<keyword evidence="14" id="KW-1185">Reference proteome</keyword>
<keyword evidence="4 12" id="KW-0812">Transmembrane</keyword>
<evidence type="ECO:0000313" key="13">
    <source>
        <dbReference type="EMBL" id="BAU57613.1"/>
    </source>
</evidence>
<reference evidence="13" key="1">
    <citation type="submission" date="2016-02" db="EMBL/GenBank/DDBJ databases">
        <title>Halorhodospira halochloris DSM-1059 complete genome, version 2.</title>
        <authorList>
            <person name="Tsukatani Y."/>
        </authorList>
    </citation>
    <scope>NUCLEOTIDE SEQUENCE</scope>
    <source>
        <strain evidence="13">DSM 1059</strain>
    </source>
</reference>
<evidence type="ECO:0000256" key="8">
    <source>
        <dbReference type="ARBA" id="ARBA00023136"/>
    </source>
</evidence>